<evidence type="ECO:0000313" key="3">
    <source>
        <dbReference type="EMBL" id="AGF73280.1"/>
    </source>
</evidence>
<reference evidence="3 4" key="1">
    <citation type="journal article" date="2012" name="Stand. Genomic Sci.">
        <title>Genome sequence of the halotolerant bacterium Corynebacterium halotolerans type strain YIM 70093(T) (= DSM 44683(T)).</title>
        <authorList>
            <person name="Ruckert C."/>
            <person name="Albersmeier A."/>
            <person name="Al-Dilaimi A."/>
            <person name="Niehaus K."/>
            <person name="Szczepanowski R."/>
            <person name="Kalinowski J."/>
        </authorList>
    </citation>
    <scope>NUCLEOTIDE SEQUENCE [LARGE SCALE GENOMIC DNA]</scope>
    <source>
        <strain evidence="3">YIM 70093</strain>
    </source>
</reference>
<comment type="similarity">
    <text evidence="1">To bacterial alkanal monooxygenase alpha and beta chains.</text>
</comment>
<dbReference type="RefSeq" id="WP_015401696.1">
    <property type="nucleotide sequence ID" value="NC_020302.1"/>
</dbReference>
<dbReference type="SUPFAM" id="SSF51679">
    <property type="entry name" value="Bacterial luciferase-like"/>
    <property type="match status" value="1"/>
</dbReference>
<dbReference type="GO" id="GO:0016705">
    <property type="term" value="F:oxidoreductase activity, acting on paired donors, with incorporation or reduction of molecular oxygen"/>
    <property type="evidence" value="ECO:0007669"/>
    <property type="project" value="InterPro"/>
</dbReference>
<dbReference type="GO" id="GO:0005829">
    <property type="term" value="C:cytosol"/>
    <property type="evidence" value="ECO:0007669"/>
    <property type="project" value="TreeGrafter"/>
</dbReference>
<sequence length="332" mass="35171">MVAVPKNLHFSLLDRANSNAGATDAAALQAVVDRARHVEDLGYRRILVAEHHGVPGIPGSTPAVLAAAVASATTSIRVGTGGIMLPNHQPLIVAEQVATLEALYPGRIDAGIGSSVGFTEPVRKALRQRDPLGSKARYPEDLEEMLSFLRGDAAITARPANGAATPVYLLAGFRSAMLAARNGLGVILGGPSLFDRSLGVHEGLRRYREEFVPSAFHGTPHAIVSLNIAVADTEEAARDLLIPEAWAQVKARATGSFGPLEPVAELDESRLTGRERQRLSELLAQSVYGTPAQVAVQLRDLQAFTGVDEVLVTGGMSDTEGQRRSDTLLAEI</sequence>
<dbReference type="eggNOG" id="COG2141">
    <property type="taxonomic scope" value="Bacteria"/>
</dbReference>
<dbReference type="KEGG" id="chn:A605_11400"/>
<dbReference type="PATRIC" id="fig|1121362.3.peg.2312"/>
<gene>
    <name evidence="3" type="ORF">A605_11400</name>
</gene>
<keyword evidence="4" id="KW-1185">Reference proteome</keyword>
<dbReference type="AlphaFoldDB" id="M1P0G9"/>
<evidence type="ECO:0000313" key="4">
    <source>
        <dbReference type="Proteomes" id="UP000011723"/>
    </source>
</evidence>
<organism evidence="3 4">
    <name type="scientific">Corynebacterium halotolerans YIM 70093 = DSM 44683</name>
    <dbReference type="NCBI Taxonomy" id="1121362"/>
    <lineage>
        <taxon>Bacteria</taxon>
        <taxon>Bacillati</taxon>
        <taxon>Actinomycetota</taxon>
        <taxon>Actinomycetes</taxon>
        <taxon>Mycobacteriales</taxon>
        <taxon>Corynebacteriaceae</taxon>
        <taxon>Corynebacterium</taxon>
    </lineage>
</organism>
<dbReference type="PANTHER" id="PTHR30137">
    <property type="entry name" value="LUCIFERASE-LIKE MONOOXYGENASE"/>
    <property type="match status" value="1"/>
</dbReference>
<accession>M1P0G9</accession>
<dbReference type="InterPro" id="IPR036661">
    <property type="entry name" value="Luciferase-like_sf"/>
</dbReference>
<protein>
    <recommendedName>
        <fullName evidence="2">Luciferase-like domain-containing protein</fullName>
    </recommendedName>
</protein>
<dbReference type="PANTHER" id="PTHR30137:SF6">
    <property type="entry name" value="LUCIFERASE-LIKE MONOOXYGENASE"/>
    <property type="match status" value="1"/>
</dbReference>
<proteinExistence type="predicted"/>
<evidence type="ECO:0000256" key="1">
    <source>
        <dbReference type="ARBA" id="ARBA00007789"/>
    </source>
</evidence>
<dbReference type="HOGENOM" id="CLU_027853_9_1_11"/>
<name>M1P0G9_9CORY</name>
<dbReference type="InterPro" id="IPR011251">
    <property type="entry name" value="Luciferase-like_dom"/>
</dbReference>
<feature type="domain" description="Luciferase-like" evidence="2">
    <location>
        <begin position="18"/>
        <end position="303"/>
    </location>
</feature>
<evidence type="ECO:0000259" key="2">
    <source>
        <dbReference type="Pfam" id="PF00296"/>
    </source>
</evidence>
<dbReference type="InterPro" id="IPR050766">
    <property type="entry name" value="Bact_Lucif_Oxidored"/>
</dbReference>
<dbReference type="Pfam" id="PF00296">
    <property type="entry name" value="Bac_luciferase"/>
    <property type="match status" value="1"/>
</dbReference>
<dbReference type="InterPro" id="IPR019949">
    <property type="entry name" value="CmoO-like"/>
</dbReference>
<dbReference type="Proteomes" id="UP000011723">
    <property type="component" value="Chromosome"/>
</dbReference>
<dbReference type="EMBL" id="CP003697">
    <property type="protein sequence ID" value="AGF73280.1"/>
    <property type="molecule type" value="Genomic_DNA"/>
</dbReference>
<dbReference type="Gene3D" id="3.20.20.30">
    <property type="entry name" value="Luciferase-like domain"/>
    <property type="match status" value="1"/>
</dbReference>
<dbReference type="NCBIfam" id="TIGR03558">
    <property type="entry name" value="oxido_grp_1"/>
    <property type="match status" value="1"/>
</dbReference>